<dbReference type="PANTHER" id="PTHR11022:SF41">
    <property type="entry name" value="PEPTIDOGLYCAN-RECOGNITION PROTEIN LC-RELATED"/>
    <property type="match status" value="1"/>
</dbReference>
<dbReference type="InterPro" id="IPR006311">
    <property type="entry name" value="TAT_signal"/>
</dbReference>
<dbReference type="InterPro" id="IPR047763">
    <property type="entry name" value="PG_bind_dom_phiBT1-type"/>
</dbReference>
<dbReference type="RefSeq" id="WP_277192510.1">
    <property type="nucleotide sequence ID" value="NZ_JAROAV010000032.1"/>
</dbReference>
<comment type="caution">
    <text evidence="3">The sequence shown here is derived from an EMBL/GenBank/DDBJ whole genome shotgun (WGS) entry which is preliminary data.</text>
</comment>
<dbReference type="InterPro" id="IPR002477">
    <property type="entry name" value="Peptidoglycan-bd-like"/>
</dbReference>
<dbReference type="Pfam" id="PF01471">
    <property type="entry name" value="PG_binding_1"/>
    <property type="match status" value="1"/>
</dbReference>
<dbReference type="Gene3D" id="1.10.101.10">
    <property type="entry name" value="PGBD-like superfamily/PGBD"/>
    <property type="match status" value="1"/>
</dbReference>
<dbReference type="PROSITE" id="PS51318">
    <property type="entry name" value="TAT"/>
    <property type="match status" value="1"/>
</dbReference>
<reference evidence="3 4" key="1">
    <citation type="submission" date="2023-03" db="EMBL/GenBank/DDBJ databases">
        <title>YIM 133296 draft genome.</title>
        <authorList>
            <person name="Xiong L."/>
        </authorList>
    </citation>
    <scope>NUCLEOTIDE SEQUENCE [LARGE SCALE GENOMIC DNA]</scope>
    <source>
        <strain evidence="3 4">YIM 133296</strain>
    </source>
</reference>
<dbReference type="Pfam" id="PF01510">
    <property type="entry name" value="Amidase_2"/>
    <property type="match status" value="1"/>
</dbReference>
<dbReference type="InterPro" id="IPR015510">
    <property type="entry name" value="PGRP"/>
</dbReference>
<dbReference type="NCBIfam" id="NF038080">
    <property type="entry name" value="PG_bind_siph"/>
    <property type="match status" value="1"/>
</dbReference>
<evidence type="ECO:0000259" key="2">
    <source>
        <dbReference type="Pfam" id="PF01510"/>
    </source>
</evidence>
<dbReference type="Gene3D" id="3.40.80.10">
    <property type="entry name" value="Peptidoglycan recognition protein-like"/>
    <property type="match status" value="1"/>
</dbReference>
<dbReference type="Proteomes" id="UP001528912">
    <property type="component" value="Unassembled WGS sequence"/>
</dbReference>
<evidence type="ECO:0000313" key="3">
    <source>
        <dbReference type="EMBL" id="MDF8265184.1"/>
    </source>
</evidence>
<accession>A0ABT6C8C0</accession>
<organism evidence="3 4">
    <name type="scientific">Luteipulveratus flavus</name>
    <dbReference type="NCBI Taxonomy" id="3031728"/>
    <lineage>
        <taxon>Bacteria</taxon>
        <taxon>Bacillati</taxon>
        <taxon>Actinomycetota</taxon>
        <taxon>Actinomycetes</taxon>
        <taxon>Micrococcales</taxon>
        <taxon>Dermacoccaceae</taxon>
        <taxon>Luteipulveratus</taxon>
    </lineage>
</organism>
<dbReference type="InterPro" id="IPR036505">
    <property type="entry name" value="Amidase/PGRP_sf"/>
</dbReference>
<dbReference type="InterPro" id="IPR036366">
    <property type="entry name" value="PGBDSf"/>
</dbReference>
<dbReference type="InterPro" id="IPR002502">
    <property type="entry name" value="Amidase_domain"/>
</dbReference>
<name>A0ABT6C8C0_9MICO</name>
<dbReference type="SUPFAM" id="SSF55846">
    <property type="entry name" value="N-acetylmuramoyl-L-alanine amidase-like"/>
    <property type="match status" value="1"/>
</dbReference>
<sequence>MSTTDNTFSRRRLLQIAGVSAVGATAVAVAGPGQWASAEAAHTIIPRSRWGFTGWQAGGPPRLDKGAITHFVVHYHGATGGGDSGAQVPRSIDREHKADPNNAGILYNFVITQRGEIFGARAYEFKSGATHGANDFSIGVQIHISGSQKPSKAALASLEWLYRHSHAAMGKKKALRITGHQDHTATACPGGPLNRWVDGRGQELYREMAKKLGSGGGSSVPPYPGASAFKVGKRHPAVKTLDQGLIRKGYTKHHDGDGYQAGTLFTRYTRANVRDFQLAQGWTGSGADGYPGPETWKRLLS</sequence>
<dbReference type="PANTHER" id="PTHR11022">
    <property type="entry name" value="PEPTIDOGLYCAN RECOGNITION PROTEIN"/>
    <property type="match status" value="1"/>
</dbReference>
<feature type="domain" description="Peptidoglycan binding-like" evidence="1">
    <location>
        <begin position="234"/>
        <end position="299"/>
    </location>
</feature>
<dbReference type="CDD" id="cd06583">
    <property type="entry name" value="PGRP"/>
    <property type="match status" value="1"/>
</dbReference>
<feature type="domain" description="N-acetylmuramoyl-L-alanine amidase" evidence="2">
    <location>
        <begin position="66"/>
        <end position="190"/>
    </location>
</feature>
<evidence type="ECO:0000313" key="4">
    <source>
        <dbReference type="Proteomes" id="UP001528912"/>
    </source>
</evidence>
<dbReference type="InterPro" id="IPR036365">
    <property type="entry name" value="PGBD-like_sf"/>
</dbReference>
<protein>
    <submittedName>
        <fullName evidence="3">Peptidoglycan-binding protein</fullName>
    </submittedName>
</protein>
<dbReference type="EMBL" id="JAROAV010000032">
    <property type="protein sequence ID" value="MDF8265184.1"/>
    <property type="molecule type" value="Genomic_DNA"/>
</dbReference>
<gene>
    <name evidence="3" type="ORF">P4R38_13085</name>
</gene>
<dbReference type="SUPFAM" id="SSF47090">
    <property type="entry name" value="PGBD-like"/>
    <property type="match status" value="1"/>
</dbReference>
<evidence type="ECO:0000259" key="1">
    <source>
        <dbReference type="Pfam" id="PF01471"/>
    </source>
</evidence>
<keyword evidence="4" id="KW-1185">Reference proteome</keyword>
<proteinExistence type="predicted"/>